<dbReference type="InterPro" id="IPR018846">
    <property type="entry name" value="Beta-prop_RSE1/DDB1/CPSF1_1st"/>
</dbReference>
<evidence type="ECO:0000313" key="2">
    <source>
        <dbReference type="EMBL" id="GIQ85455.1"/>
    </source>
</evidence>
<name>A0A9K3GKC6_9EUKA</name>
<sequence length="292" mass="31301">MEPELQLYHHTLQQGGGVVSSVHGNFRAPRSPDIILNKGSVLELYSVEIDATEDNPSVMSLVLSTRVFGLIRSISAFRLIGSNVDSLVIGSDSGILMVVRYSEEQRDWVEVAQATYGRTGARRTVPGQYVAVDPKGRAVSISALEKTRLVYTMTREGGGAGDEEVGGTRAKTVISSPVEAAHAGVLTFDYVGIDVGYGNPVFAALEVETKGVDKDPTGRIAAKLSKLVAFYELDLGLNHVFRKRPTAVPPSAHRLIPIPKAKSVAPGMPAGGGVLVCSEDHLMYINPTMEKQ</sequence>
<comment type="caution">
    <text evidence="2">The sequence shown here is derived from an EMBL/GenBank/DDBJ whole genome shotgun (WGS) entry which is preliminary data.</text>
</comment>
<gene>
    <name evidence="2" type="ORF">KIPB_007122</name>
</gene>
<feature type="domain" description="RSE1/DDB1/CPSF1 first beta-propeller" evidence="1">
    <location>
        <begin position="18"/>
        <end position="288"/>
    </location>
</feature>
<keyword evidence="3" id="KW-1185">Reference proteome</keyword>
<dbReference type="Pfam" id="PF10433">
    <property type="entry name" value="Beta-prop_RSE1_1st"/>
    <property type="match status" value="1"/>
</dbReference>
<dbReference type="Gene3D" id="2.130.10.10">
    <property type="entry name" value="YVTN repeat-like/Quinoprotein amine dehydrogenase"/>
    <property type="match status" value="1"/>
</dbReference>
<proteinExistence type="predicted"/>
<dbReference type="InterPro" id="IPR050358">
    <property type="entry name" value="RSE1/DDB1/CFT1"/>
</dbReference>
<protein>
    <recommendedName>
        <fullName evidence="1">RSE1/DDB1/CPSF1 first beta-propeller domain-containing protein</fullName>
    </recommendedName>
</protein>
<dbReference type="AlphaFoldDB" id="A0A9K3GKC6"/>
<dbReference type="OrthoDB" id="436637at2759"/>
<dbReference type="PANTHER" id="PTHR10644">
    <property type="entry name" value="DNA REPAIR/RNA PROCESSING CPSF FAMILY"/>
    <property type="match status" value="1"/>
</dbReference>
<organism evidence="2 3">
    <name type="scientific">Kipferlia bialata</name>
    <dbReference type="NCBI Taxonomy" id="797122"/>
    <lineage>
        <taxon>Eukaryota</taxon>
        <taxon>Metamonada</taxon>
        <taxon>Carpediemonas-like organisms</taxon>
        <taxon>Kipferlia</taxon>
    </lineage>
</organism>
<reference evidence="2 3" key="1">
    <citation type="journal article" date="2018" name="PLoS ONE">
        <title>The draft genome of Kipferlia bialata reveals reductive genome evolution in fornicate parasites.</title>
        <authorList>
            <person name="Tanifuji G."/>
            <person name="Takabayashi S."/>
            <person name="Kume K."/>
            <person name="Takagi M."/>
            <person name="Nakayama T."/>
            <person name="Kamikawa R."/>
            <person name="Inagaki Y."/>
            <person name="Hashimoto T."/>
        </authorList>
    </citation>
    <scope>NUCLEOTIDE SEQUENCE [LARGE SCALE GENOMIC DNA]</scope>
    <source>
        <strain evidence="2">NY0173</strain>
    </source>
</reference>
<evidence type="ECO:0000313" key="3">
    <source>
        <dbReference type="Proteomes" id="UP000265618"/>
    </source>
</evidence>
<accession>A0A9K3GKC6</accession>
<feature type="non-terminal residue" evidence="2">
    <location>
        <position position="1"/>
    </location>
</feature>
<dbReference type="InterPro" id="IPR015943">
    <property type="entry name" value="WD40/YVTN_repeat-like_dom_sf"/>
</dbReference>
<dbReference type="EMBL" id="BDIP01001950">
    <property type="protein sequence ID" value="GIQ85455.1"/>
    <property type="molecule type" value="Genomic_DNA"/>
</dbReference>
<dbReference type="Proteomes" id="UP000265618">
    <property type="component" value="Unassembled WGS sequence"/>
</dbReference>
<evidence type="ECO:0000259" key="1">
    <source>
        <dbReference type="Pfam" id="PF10433"/>
    </source>
</evidence>